<dbReference type="Gene3D" id="3.40.50.10320">
    <property type="entry name" value="LmbE-like"/>
    <property type="match status" value="1"/>
</dbReference>
<gene>
    <name evidence="1" type="primary">neoL</name>
    <name evidence="1" type="ORF">MPOCJGCO_1478</name>
</gene>
<dbReference type="InterPro" id="IPR024078">
    <property type="entry name" value="LmbE-like_dom_sf"/>
</dbReference>
<accession>A0ABQ4TX44</accession>
<dbReference type="Proteomes" id="UP001055057">
    <property type="component" value="Unassembled WGS sequence"/>
</dbReference>
<organism evidence="1 2">
    <name type="scientific">Methylobacterium trifolii</name>
    <dbReference type="NCBI Taxonomy" id="1003092"/>
    <lineage>
        <taxon>Bacteria</taxon>
        <taxon>Pseudomonadati</taxon>
        <taxon>Pseudomonadota</taxon>
        <taxon>Alphaproteobacteria</taxon>
        <taxon>Hyphomicrobiales</taxon>
        <taxon>Methylobacteriaceae</taxon>
        <taxon>Methylobacterium</taxon>
    </lineage>
</organism>
<reference evidence="1" key="1">
    <citation type="journal article" date="2021" name="Front. Microbiol.">
        <title>Comprehensive Comparative Genomics and Phenotyping of Methylobacterium Species.</title>
        <authorList>
            <person name="Alessa O."/>
            <person name="Ogura Y."/>
            <person name="Fujitani Y."/>
            <person name="Takami H."/>
            <person name="Hayashi T."/>
            <person name="Sahin N."/>
            <person name="Tani A."/>
        </authorList>
    </citation>
    <scope>NUCLEOTIDE SEQUENCE</scope>
    <source>
        <strain evidence="1">DSM 23632</strain>
    </source>
</reference>
<dbReference type="InterPro" id="IPR003737">
    <property type="entry name" value="GlcNAc_PI_deacetylase-related"/>
</dbReference>
<proteinExistence type="predicted"/>
<evidence type="ECO:0000313" key="2">
    <source>
        <dbReference type="Proteomes" id="UP001055057"/>
    </source>
</evidence>
<protein>
    <submittedName>
        <fullName evidence="1">2'-N-acetylparomamine deacetylase</fullName>
    </submittedName>
</protein>
<dbReference type="SUPFAM" id="SSF102588">
    <property type="entry name" value="LmbE-like"/>
    <property type="match status" value="1"/>
</dbReference>
<reference evidence="1" key="2">
    <citation type="submission" date="2021-08" db="EMBL/GenBank/DDBJ databases">
        <authorList>
            <person name="Tani A."/>
            <person name="Ola A."/>
            <person name="Ogura Y."/>
            <person name="Katsura K."/>
            <person name="Hayashi T."/>
        </authorList>
    </citation>
    <scope>NUCLEOTIDE SEQUENCE</scope>
    <source>
        <strain evidence="1">DSM 23632</strain>
    </source>
</reference>
<keyword evidence="2" id="KW-1185">Reference proteome</keyword>
<name>A0ABQ4TX44_9HYPH</name>
<dbReference type="PANTHER" id="PTHR12993:SF29">
    <property type="entry name" value="BLR3841 PROTEIN"/>
    <property type="match status" value="1"/>
</dbReference>
<sequence length="252" mass="26564">MPVALALSPHLDDAVFSCGGTLATLADAGWRVVMATLFTASVPEPRGFALACQLDKGLGPEVDYMALRRAEDLEAAGILGVATEHLPFREAPHRGYASAQALFSETRADDAVVADLVPGLAALVGAVRPDLILAPQAIGGHVDHVQAVRALGQAAPAAPVLWWRDFPYTVRDAEPKQPLRPLFADRPVRTVALDPGAQLRKARACAAYATQIGFQFGGEAGLLDRLAREEGVERFRVSGPLPAGLPGRDAAP</sequence>
<comment type="caution">
    <text evidence="1">The sequence shown here is derived from an EMBL/GenBank/DDBJ whole genome shotgun (WGS) entry which is preliminary data.</text>
</comment>
<dbReference type="PANTHER" id="PTHR12993">
    <property type="entry name" value="N-ACETYLGLUCOSAMINYL-PHOSPHATIDYLINOSITOL DE-N-ACETYLASE-RELATED"/>
    <property type="match status" value="1"/>
</dbReference>
<dbReference type="Pfam" id="PF02585">
    <property type="entry name" value="PIG-L"/>
    <property type="match status" value="1"/>
</dbReference>
<dbReference type="RefSeq" id="WP_238181972.1">
    <property type="nucleotide sequence ID" value="NZ_BPRB01000077.1"/>
</dbReference>
<evidence type="ECO:0000313" key="1">
    <source>
        <dbReference type="EMBL" id="GJE59387.1"/>
    </source>
</evidence>
<dbReference type="EMBL" id="BPRB01000077">
    <property type="protein sequence ID" value="GJE59387.1"/>
    <property type="molecule type" value="Genomic_DNA"/>
</dbReference>